<name>A0AAD8KED2_TARER</name>
<evidence type="ECO:0000313" key="2">
    <source>
        <dbReference type="EMBL" id="KAK1421372.1"/>
    </source>
</evidence>
<feature type="chain" id="PRO_5042126748" evidence="1">
    <location>
        <begin position="23"/>
        <end position="105"/>
    </location>
</feature>
<proteinExistence type="predicted"/>
<accession>A0AAD8KED2</accession>
<protein>
    <submittedName>
        <fullName evidence="2">Uncharacterized protein</fullName>
    </submittedName>
</protein>
<comment type="caution">
    <text evidence="2">The sequence shown here is derived from an EMBL/GenBank/DDBJ whole genome shotgun (WGS) entry which is preliminary data.</text>
</comment>
<dbReference type="EMBL" id="JAUHHV010000006">
    <property type="protein sequence ID" value="KAK1421372.1"/>
    <property type="molecule type" value="Genomic_DNA"/>
</dbReference>
<evidence type="ECO:0000256" key="1">
    <source>
        <dbReference type="SAM" id="SignalP"/>
    </source>
</evidence>
<dbReference type="Proteomes" id="UP001229421">
    <property type="component" value="Unassembled WGS sequence"/>
</dbReference>
<sequence length="105" mass="12128">MIEHLILFILFFSLLNTTYIFSKKKPERSIITPPCLMPNQSINQILFPIPIYHFISSLIHDDSNLMNLSSPFQSKKPYNSSIFQPISPNSIIHTFKFGDFVHSKA</sequence>
<gene>
    <name evidence="2" type="ORF">QVD17_23655</name>
</gene>
<dbReference type="AlphaFoldDB" id="A0AAD8KED2"/>
<keyword evidence="1" id="KW-0732">Signal</keyword>
<evidence type="ECO:0000313" key="3">
    <source>
        <dbReference type="Proteomes" id="UP001229421"/>
    </source>
</evidence>
<organism evidence="2 3">
    <name type="scientific">Tagetes erecta</name>
    <name type="common">African marigold</name>
    <dbReference type="NCBI Taxonomy" id="13708"/>
    <lineage>
        <taxon>Eukaryota</taxon>
        <taxon>Viridiplantae</taxon>
        <taxon>Streptophyta</taxon>
        <taxon>Embryophyta</taxon>
        <taxon>Tracheophyta</taxon>
        <taxon>Spermatophyta</taxon>
        <taxon>Magnoliopsida</taxon>
        <taxon>eudicotyledons</taxon>
        <taxon>Gunneridae</taxon>
        <taxon>Pentapetalae</taxon>
        <taxon>asterids</taxon>
        <taxon>campanulids</taxon>
        <taxon>Asterales</taxon>
        <taxon>Asteraceae</taxon>
        <taxon>Asteroideae</taxon>
        <taxon>Heliantheae alliance</taxon>
        <taxon>Tageteae</taxon>
        <taxon>Tagetes</taxon>
    </lineage>
</organism>
<keyword evidence="3" id="KW-1185">Reference proteome</keyword>
<reference evidence="2" key="1">
    <citation type="journal article" date="2023" name="bioRxiv">
        <title>Improved chromosome-level genome assembly for marigold (Tagetes erecta).</title>
        <authorList>
            <person name="Jiang F."/>
            <person name="Yuan L."/>
            <person name="Wang S."/>
            <person name="Wang H."/>
            <person name="Xu D."/>
            <person name="Wang A."/>
            <person name="Fan W."/>
        </authorList>
    </citation>
    <scope>NUCLEOTIDE SEQUENCE</scope>
    <source>
        <strain evidence="2">WSJ</strain>
        <tissue evidence="2">Leaf</tissue>
    </source>
</reference>
<feature type="signal peptide" evidence="1">
    <location>
        <begin position="1"/>
        <end position="22"/>
    </location>
</feature>